<dbReference type="PANTHER" id="PTHR11557">
    <property type="entry name" value="PORPHOBILINOGEN DEAMINASE"/>
    <property type="match status" value="1"/>
</dbReference>
<dbReference type="InterPro" id="IPR022418">
    <property type="entry name" value="Porphobilinogen_deaminase_C"/>
</dbReference>
<proteinExistence type="inferred from homology"/>
<evidence type="ECO:0000256" key="2">
    <source>
        <dbReference type="ARBA" id="ARBA00005638"/>
    </source>
</evidence>
<dbReference type="Pfam" id="PF01379">
    <property type="entry name" value="Porphobil_deam"/>
    <property type="match status" value="1"/>
</dbReference>
<evidence type="ECO:0000256" key="5">
    <source>
        <dbReference type="ARBA" id="ARBA00048169"/>
    </source>
</evidence>
<evidence type="ECO:0000259" key="8">
    <source>
        <dbReference type="Pfam" id="PF01379"/>
    </source>
</evidence>
<evidence type="ECO:0000259" key="9">
    <source>
        <dbReference type="Pfam" id="PF03900"/>
    </source>
</evidence>
<keyword evidence="11" id="KW-1185">Reference proteome</keyword>
<comment type="cofactor">
    <cofactor evidence="6">
        <name>dipyrromethane</name>
        <dbReference type="ChEBI" id="CHEBI:60342"/>
    </cofactor>
    <text evidence="6">Binds 1 dipyrromethane group covalently.</text>
</comment>
<gene>
    <name evidence="6 10" type="primary">hemC</name>
    <name evidence="10" type="ORF">ACFPJ6_17350</name>
</gene>
<dbReference type="Gene3D" id="3.30.160.40">
    <property type="entry name" value="Porphobilinogen deaminase, C-terminal domain"/>
    <property type="match status" value="1"/>
</dbReference>
<dbReference type="EC" id="2.5.1.61" evidence="6"/>
<dbReference type="PRINTS" id="PR00151">
    <property type="entry name" value="PORPHBDMNASE"/>
</dbReference>
<dbReference type="InterPro" id="IPR036803">
    <property type="entry name" value="Porphobilinogen_deaminase_C_sf"/>
</dbReference>
<evidence type="ECO:0000256" key="6">
    <source>
        <dbReference type="HAMAP-Rule" id="MF_00260"/>
    </source>
</evidence>
<dbReference type="InterPro" id="IPR000860">
    <property type="entry name" value="HemC"/>
</dbReference>
<dbReference type="RefSeq" id="WP_340270157.1">
    <property type="nucleotide sequence ID" value="NZ_JBBEOG010000006.1"/>
</dbReference>
<keyword evidence="4 6" id="KW-0627">Porphyrin biosynthesis</keyword>
<evidence type="ECO:0000313" key="11">
    <source>
        <dbReference type="Proteomes" id="UP001596122"/>
    </source>
</evidence>
<organism evidence="10 11">
    <name type="scientific">Aquipuribacter nitratireducens</name>
    <dbReference type="NCBI Taxonomy" id="650104"/>
    <lineage>
        <taxon>Bacteria</taxon>
        <taxon>Bacillati</taxon>
        <taxon>Actinomycetota</taxon>
        <taxon>Actinomycetes</taxon>
        <taxon>Micrococcales</taxon>
        <taxon>Intrasporangiaceae</taxon>
        <taxon>Aquipuribacter</taxon>
    </lineage>
</organism>
<dbReference type="Proteomes" id="UP001596122">
    <property type="component" value="Unassembled WGS sequence"/>
</dbReference>
<sequence>MIRVGTRASALARTQSGLVAAALTAATGEATELVEISTAGDTDPAPLRELARRASGVGVFVSALREALLDGRVDVAVHSLKDLPTAPAPGIVLAAVPEREDPRDVLVTRPGLGGLADLPDGARVGTGSPRRAALLREVCRRDGRHVEVVDVRGNVDTRLARVHADLDAVILAHAGLRRLGRGDEVSEVLDPAVVVPAPGQGALAVETRADDPLADRVRAALDHPPTRAAVTAERRLLAVLDTGCSAPVGAWARVEGDRLVLLGAAAPDADADADVAADADAGDVVRVEEHGGTHEAEATGERAGRRLLAARTGTAGTTRRTSTRPGPRTTEHEESLR</sequence>
<evidence type="ECO:0000256" key="1">
    <source>
        <dbReference type="ARBA" id="ARBA00002869"/>
    </source>
</evidence>
<evidence type="ECO:0000256" key="7">
    <source>
        <dbReference type="SAM" id="MobiDB-lite"/>
    </source>
</evidence>
<comment type="function">
    <text evidence="1 6">Tetrapolymerization of the monopyrrole PBG into the hydroxymethylbilane pre-uroporphyrinogen in several discrete steps.</text>
</comment>
<protein>
    <recommendedName>
        <fullName evidence="6">Porphobilinogen deaminase</fullName>
        <shortName evidence="6">PBG</shortName>
        <ecNumber evidence="6">2.5.1.61</ecNumber>
    </recommendedName>
    <alternativeName>
        <fullName evidence="6">Hydroxymethylbilane synthase</fullName>
        <shortName evidence="6">HMBS</shortName>
    </alternativeName>
    <alternativeName>
        <fullName evidence="6">Pre-uroporphyrinogen synthase</fullName>
    </alternativeName>
</protein>
<feature type="compositionally biased region" description="Basic and acidic residues" evidence="7">
    <location>
        <begin position="290"/>
        <end position="304"/>
    </location>
</feature>
<evidence type="ECO:0000256" key="3">
    <source>
        <dbReference type="ARBA" id="ARBA00022679"/>
    </source>
</evidence>
<evidence type="ECO:0000256" key="4">
    <source>
        <dbReference type="ARBA" id="ARBA00023244"/>
    </source>
</evidence>
<comment type="miscellaneous">
    <text evidence="6">The porphobilinogen subunits are added to the dipyrromethane group.</text>
</comment>
<comment type="subunit">
    <text evidence="6">Monomer.</text>
</comment>
<keyword evidence="3 6" id="KW-0808">Transferase</keyword>
<comment type="similarity">
    <text evidence="2 6">Belongs to the HMBS family.</text>
</comment>
<feature type="region of interest" description="Disordered" evidence="7">
    <location>
        <begin position="290"/>
        <end position="337"/>
    </location>
</feature>
<dbReference type="HAMAP" id="MF_00260">
    <property type="entry name" value="Porphobil_deam"/>
    <property type="match status" value="1"/>
</dbReference>
<dbReference type="PIRSF" id="PIRSF001438">
    <property type="entry name" value="4pyrrol_synth_OHMeBilane_synth"/>
    <property type="match status" value="1"/>
</dbReference>
<dbReference type="GO" id="GO:0004418">
    <property type="term" value="F:hydroxymethylbilane synthase activity"/>
    <property type="evidence" value="ECO:0007669"/>
    <property type="project" value="UniProtKB-EC"/>
</dbReference>
<dbReference type="SUPFAM" id="SSF53850">
    <property type="entry name" value="Periplasmic binding protein-like II"/>
    <property type="match status" value="1"/>
</dbReference>
<name>A0ABW0GS72_9MICO</name>
<comment type="caution">
    <text evidence="10">The sequence shown here is derived from an EMBL/GenBank/DDBJ whole genome shotgun (WGS) entry which is preliminary data.</text>
</comment>
<dbReference type="SUPFAM" id="SSF54782">
    <property type="entry name" value="Porphobilinogen deaminase (hydroxymethylbilane synthase), C-terminal domain"/>
    <property type="match status" value="1"/>
</dbReference>
<evidence type="ECO:0000313" key="10">
    <source>
        <dbReference type="EMBL" id="MFC5382532.1"/>
    </source>
</evidence>
<dbReference type="InterPro" id="IPR022417">
    <property type="entry name" value="Porphobilin_deaminase_N"/>
</dbReference>
<feature type="compositionally biased region" description="Low complexity" evidence="7">
    <location>
        <begin position="306"/>
        <end position="328"/>
    </location>
</feature>
<dbReference type="PANTHER" id="PTHR11557:SF0">
    <property type="entry name" value="PORPHOBILINOGEN DEAMINASE"/>
    <property type="match status" value="1"/>
</dbReference>
<feature type="domain" description="Porphobilinogen deaminase C-terminal" evidence="9">
    <location>
        <begin position="229"/>
        <end position="264"/>
    </location>
</feature>
<dbReference type="EMBL" id="JBHSLD010000028">
    <property type="protein sequence ID" value="MFC5382532.1"/>
    <property type="molecule type" value="Genomic_DNA"/>
</dbReference>
<dbReference type="Pfam" id="PF03900">
    <property type="entry name" value="Porphobil_deamC"/>
    <property type="match status" value="1"/>
</dbReference>
<dbReference type="Gene3D" id="3.40.190.10">
    <property type="entry name" value="Periplasmic binding protein-like II"/>
    <property type="match status" value="2"/>
</dbReference>
<feature type="modified residue" description="S-(dipyrrolylmethanemethyl)cysteine" evidence="6">
    <location>
        <position position="244"/>
    </location>
</feature>
<comment type="catalytic activity">
    <reaction evidence="5 6">
        <text>4 porphobilinogen + H2O = hydroxymethylbilane + 4 NH4(+)</text>
        <dbReference type="Rhea" id="RHEA:13185"/>
        <dbReference type="ChEBI" id="CHEBI:15377"/>
        <dbReference type="ChEBI" id="CHEBI:28938"/>
        <dbReference type="ChEBI" id="CHEBI:57845"/>
        <dbReference type="ChEBI" id="CHEBI:58126"/>
        <dbReference type="EC" id="2.5.1.61"/>
    </reaction>
</comment>
<feature type="domain" description="Porphobilinogen deaminase N-terminal" evidence="8">
    <location>
        <begin position="2"/>
        <end position="212"/>
    </location>
</feature>
<reference evidence="11" key="1">
    <citation type="journal article" date="2019" name="Int. J. Syst. Evol. Microbiol.">
        <title>The Global Catalogue of Microorganisms (GCM) 10K type strain sequencing project: providing services to taxonomists for standard genome sequencing and annotation.</title>
        <authorList>
            <consortium name="The Broad Institute Genomics Platform"/>
            <consortium name="The Broad Institute Genome Sequencing Center for Infectious Disease"/>
            <person name="Wu L."/>
            <person name="Ma J."/>
        </authorList>
    </citation>
    <scope>NUCLEOTIDE SEQUENCE [LARGE SCALE GENOMIC DNA]</scope>
    <source>
        <strain evidence="11">CCUG 43114</strain>
    </source>
</reference>
<accession>A0ABW0GS72</accession>
<dbReference type="NCBIfam" id="TIGR00212">
    <property type="entry name" value="hemC"/>
    <property type="match status" value="1"/>
</dbReference>